<dbReference type="STRING" id="1184609.KILIM_074_00170"/>
<evidence type="ECO:0000313" key="1">
    <source>
        <dbReference type="EMBL" id="GAB97568.1"/>
    </source>
</evidence>
<dbReference type="AlphaFoldDB" id="K6VMW4"/>
<protein>
    <recommendedName>
        <fullName evidence="3">Golgi phosphoprotein 3 GPP34</fullName>
    </recommendedName>
</protein>
<dbReference type="OrthoDB" id="9828476at2"/>
<dbReference type="Proteomes" id="UP000008366">
    <property type="component" value="Unassembled WGS sequence"/>
</dbReference>
<sequence length="223" mass="24685">MKWPWDALTLVDRFWLLTTGVHPRRRPTHSARLGVAMAAIRAIELAGEVRWTGLDEDARLYSIADCRCPQPLRTWHDALQANEHLDLQGVAARFALDPLLADAWRQAGEHLADLGLVTVQRSRFGRFGNYAYGVAHVPQLRARRRDIIGLVAPSDGSVQDLPTDILELLVVASAADALSDLLRVPGLDPSPNLAAAIDFATRGSRARRRLEETARYRGLDLSS</sequence>
<gene>
    <name evidence="1" type="ORF">KILIM_074_00170</name>
</gene>
<name>K6VMW4_9MICO</name>
<dbReference type="RefSeq" id="WP_006594100.1">
    <property type="nucleotide sequence ID" value="NZ_BAHD01000074.1"/>
</dbReference>
<comment type="caution">
    <text evidence="1">The sequence shown here is derived from an EMBL/GenBank/DDBJ whole genome shotgun (WGS) entry which is preliminary data.</text>
</comment>
<dbReference type="EMBL" id="BAHD01000074">
    <property type="protein sequence ID" value="GAB97568.1"/>
    <property type="molecule type" value="Genomic_DNA"/>
</dbReference>
<proteinExistence type="predicted"/>
<accession>K6VMW4</accession>
<evidence type="ECO:0000313" key="2">
    <source>
        <dbReference type="Proteomes" id="UP000008366"/>
    </source>
</evidence>
<evidence type="ECO:0008006" key="3">
    <source>
        <dbReference type="Google" id="ProtNLM"/>
    </source>
</evidence>
<keyword evidence="2" id="KW-1185">Reference proteome</keyword>
<reference evidence="1 2" key="1">
    <citation type="submission" date="2012-08" db="EMBL/GenBank/DDBJ databases">
        <title>Whole genome shotgun sequence of Kineosphaera limosa NBRC 100340.</title>
        <authorList>
            <person name="Yoshida I."/>
            <person name="Isaki S."/>
            <person name="Hosoyama A."/>
            <person name="Tsuchikane K."/>
            <person name="Katsumata H."/>
            <person name="Ando Y."/>
            <person name="Ohji S."/>
            <person name="Hamada M."/>
            <person name="Tamura T."/>
            <person name="Yamazoe A."/>
            <person name="Yamazaki S."/>
            <person name="Fujita N."/>
        </authorList>
    </citation>
    <scope>NUCLEOTIDE SEQUENCE [LARGE SCALE GENOMIC DNA]</scope>
    <source>
        <strain evidence="1 2">NBRC 100340</strain>
    </source>
</reference>
<organism evidence="1 2">
    <name type="scientific">Kineosphaera limosa NBRC 100340</name>
    <dbReference type="NCBI Taxonomy" id="1184609"/>
    <lineage>
        <taxon>Bacteria</taxon>
        <taxon>Bacillati</taxon>
        <taxon>Actinomycetota</taxon>
        <taxon>Actinomycetes</taxon>
        <taxon>Micrococcales</taxon>
        <taxon>Dermatophilaceae</taxon>
        <taxon>Kineosphaera</taxon>
    </lineage>
</organism>